<dbReference type="RefSeq" id="WP_172961087.1">
    <property type="nucleotide sequence ID" value="NZ_AP018827.1"/>
</dbReference>
<reference evidence="3" key="2">
    <citation type="journal article" date="2017" name="Plant Physiol. Biochem.">
        <title>Differential oxidative and antioxidative response of duckweed Lemna minor toward plant growth promoting/inhibiting bacteria.</title>
        <authorList>
            <person name="Ishizawa H."/>
            <person name="Kuroda M."/>
            <person name="Morikawa M."/>
            <person name="Ike M."/>
        </authorList>
    </citation>
    <scope>NUCLEOTIDE SEQUENCE [LARGE SCALE GENOMIC DNA]</scope>
    <source>
        <strain evidence="3">M6</strain>
    </source>
</reference>
<dbReference type="AlphaFoldDB" id="A0A3G9G4E6"/>
<reference evidence="3" key="1">
    <citation type="journal article" date="2017" name="Biotechnol. Biofuels">
        <title>Evaluation of environmental bacterial communities as a factor affecting the growth of duckweed Lemna minor.</title>
        <authorList>
            <person name="Ishizawa H."/>
            <person name="Kuroda M."/>
            <person name="Morikawa M."/>
            <person name="Ike M."/>
        </authorList>
    </citation>
    <scope>NUCLEOTIDE SEQUENCE [LARGE SCALE GENOMIC DNA]</scope>
    <source>
        <strain evidence="3">M6</strain>
    </source>
</reference>
<proteinExistence type="predicted"/>
<feature type="transmembrane region" description="Helical" evidence="1">
    <location>
        <begin position="6"/>
        <end position="26"/>
    </location>
</feature>
<sequence length="57" mass="5900">MDLSPFVSPALISALILAGALVLFVTERVRHDLIAVLAQLEVQVVATTALVLSTGVG</sequence>
<evidence type="ECO:0000313" key="3">
    <source>
        <dbReference type="Proteomes" id="UP000278756"/>
    </source>
</evidence>
<name>A0A3G9G4E6_9CAUL</name>
<protein>
    <submittedName>
        <fullName evidence="2">TrkA-C domain protein</fullName>
    </submittedName>
</protein>
<dbReference type="EMBL" id="AP018827">
    <property type="protein sequence ID" value="BBF81536.1"/>
    <property type="molecule type" value="Genomic_DNA"/>
</dbReference>
<gene>
    <name evidence="2" type="ORF">EM6_2137</name>
</gene>
<organism evidence="2 3">
    <name type="scientific">Asticcacaulis excentricus</name>
    <dbReference type="NCBI Taxonomy" id="78587"/>
    <lineage>
        <taxon>Bacteria</taxon>
        <taxon>Pseudomonadati</taxon>
        <taxon>Pseudomonadota</taxon>
        <taxon>Alphaproteobacteria</taxon>
        <taxon>Caulobacterales</taxon>
        <taxon>Caulobacteraceae</taxon>
        <taxon>Asticcacaulis</taxon>
    </lineage>
</organism>
<feature type="transmembrane region" description="Helical" evidence="1">
    <location>
        <begin position="33"/>
        <end position="52"/>
    </location>
</feature>
<keyword evidence="1" id="KW-0472">Membrane</keyword>
<evidence type="ECO:0000313" key="2">
    <source>
        <dbReference type="EMBL" id="BBF81536.1"/>
    </source>
</evidence>
<keyword evidence="1" id="KW-1133">Transmembrane helix</keyword>
<dbReference type="Proteomes" id="UP000278756">
    <property type="component" value="Chromosome 1"/>
</dbReference>
<accession>A0A3G9G4E6</accession>
<evidence type="ECO:0000256" key="1">
    <source>
        <dbReference type="SAM" id="Phobius"/>
    </source>
</evidence>
<keyword evidence="1" id="KW-0812">Transmembrane</keyword>